<evidence type="ECO:0000313" key="10">
    <source>
        <dbReference type="Proteomes" id="UP000011669"/>
    </source>
</evidence>
<keyword evidence="7 8" id="KW-0472">Membrane</keyword>
<dbReference type="InParanoid" id="M0MK54"/>
<dbReference type="RefSeq" id="WP_006077035.1">
    <property type="nucleotide sequence ID" value="NZ_AOMD01000016.1"/>
</dbReference>
<dbReference type="Pfam" id="PF01127">
    <property type="entry name" value="Sdh_cyt"/>
    <property type="match status" value="1"/>
</dbReference>
<keyword evidence="10" id="KW-1185">Reference proteome</keyword>
<evidence type="ECO:0000256" key="8">
    <source>
        <dbReference type="SAM" id="Phobius"/>
    </source>
</evidence>
<dbReference type="InterPro" id="IPR000701">
    <property type="entry name" value="SuccDH_FuR_B_TM-su"/>
</dbReference>
<keyword evidence="3 8" id="KW-0812">Transmembrane</keyword>
<dbReference type="GO" id="GO:0046872">
    <property type="term" value="F:metal ion binding"/>
    <property type="evidence" value="ECO:0007669"/>
    <property type="project" value="UniProtKB-KW"/>
</dbReference>
<reference evidence="9 10" key="1">
    <citation type="journal article" date="2014" name="PLoS Genet.">
        <title>Phylogenetically driven sequencing of extremely halophilic archaea reveals strategies for static and dynamic osmo-response.</title>
        <authorList>
            <person name="Becker E.A."/>
            <person name="Seitzer P.M."/>
            <person name="Tritt A."/>
            <person name="Larsen D."/>
            <person name="Krusor M."/>
            <person name="Yao A.I."/>
            <person name="Wu D."/>
            <person name="Madern D."/>
            <person name="Eisen J.A."/>
            <person name="Darling A.E."/>
            <person name="Facciotti M.T."/>
        </authorList>
    </citation>
    <scope>NUCLEOTIDE SEQUENCE [LARGE SCALE GENOMIC DNA]</scope>
    <source>
        <strain evidence="9 10">DSM 5350</strain>
    </source>
</reference>
<evidence type="ECO:0000256" key="3">
    <source>
        <dbReference type="ARBA" id="ARBA00022692"/>
    </source>
</evidence>
<feature type="transmembrane region" description="Helical" evidence="8">
    <location>
        <begin position="20"/>
        <end position="39"/>
    </location>
</feature>
<evidence type="ECO:0000256" key="5">
    <source>
        <dbReference type="ARBA" id="ARBA00022989"/>
    </source>
</evidence>
<sequence length="124" mass="13677">MAERYSSFDRRGWRWFAQRVTAAFLIVVLAFHFMLLHFVNHAYEITLAGTTARMSQVGYFTTMVLFLVTATFHGVNGVYNALVNQGLDGTQKKAVAAVLVAASVLLVVQGIRVALAMNGMDVSF</sequence>
<organism evidence="9 10">
    <name type="scientific">Halococcus saccharolyticus DSM 5350</name>
    <dbReference type="NCBI Taxonomy" id="1227455"/>
    <lineage>
        <taxon>Archaea</taxon>
        <taxon>Methanobacteriati</taxon>
        <taxon>Methanobacteriota</taxon>
        <taxon>Stenosarchaea group</taxon>
        <taxon>Halobacteria</taxon>
        <taxon>Halobacteriales</taxon>
        <taxon>Halococcaceae</taxon>
        <taxon>Halococcus</taxon>
    </lineage>
</organism>
<comment type="subcellular location">
    <subcellularLocation>
        <location evidence="1">Membrane</location>
    </subcellularLocation>
</comment>
<dbReference type="AlphaFoldDB" id="M0MK54"/>
<dbReference type="Proteomes" id="UP000011669">
    <property type="component" value="Unassembled WGS sequence"/>
</dbReference>
<dbReference type="Gene3D" id="1.20.1300.10">
    <property type="entry name" value="Fumarate reductase/succinate dehydrogenase, transmembrane subunit"/>
    <property type="match status" value="1"/>
</dbReference>
<dbReference type="GO" id="GO:0016020">
    <property type="term" value="C:membrane"/>
    <property type="evidence" value="ECO:0007669"/>
    <property type="project" value="UniProtKB-SubCell"/>
</dbReference>
<evidence type="ECO:0000256" key="4">
    <source>
        <dbReference type="ARBA" id="ARBA00022723"/>
    </source>
</evidence>
<dbReference type="OrthoDB" id="187639at2157"/>
<evidence type="ECO:0000313" key="9">
    <source>
        <dbReference type="EMBL" id="EMA45768.1"/>
    </source>
</evidence>
<evidence type="ECO:0000256" key="1">
    <source>
        <dbReference type="ARBA" id="ARBA00004370"/>
    </source>
</evidence>
<dbReference type="PATRIC" id="fig|1227455.4.peg.1199"/>
<dbReference type="SUPFAM" id="SSF81343">
    <property type="entry name" value="Fumarate reductase respiratory complex transmembrane subunits"/>
    <property type="match status" value="1"/>
</dbReference>
<feature type="transmembrane region" description="Helical" evidence="8">
    <location>
        <begin position="59"/>
        <end position="82"/>
    </location>
</feature>
<dbReference type="EMBL" id="AOMD01000016">
    <property type="protein sequence ID" value="EMA45768.1"/>
    <property type="molecule type" value="Genomic_DNA"/>
</dbReference>
<evidence type="ECO:0000256" key="2">
    <source>
        <dbReference type="ARBA" id="ARBA00022617"/>
    </source>
</evidence>
<keyword evidence="4" id="KW-0479">Metal-binding</keyword>
<accession>M0MK54</accession>
<name>M0MK54_9EURY</name>
<evidence type="ECO:0000256" key="6">
    <source>
        <dbReference type="ARBA" id="ARBA00023004"/>
    </source>
</evidence>
<comment type="caution">
    <text evidence="9">The sequence shown here is derived from an EMBL/GenBank/DDBJ whole genome shotgun (WGS) entry which is preliminary data.</text>
</comment>
<gene>
    <name evidence="9" type="ORF">C449_05881</name>
</gene>
<protein>
    <submittedName>
        <fullName evidence="9">Succinate dehydrogenase subunit D</fullName>
    </submittedName>
</protein>
<keyword evidence="5 8" id="KW-1133">Transmembrane helix</keyword>
<dbReference type="InterPro" id="IPR034804">
    <property type="entry name" value="SQR/QFR_C/D"/>
</dbReference>
<keyword evidence="2" id="KW-0349">Heme</keyword>
<dbReference type="STRING" id="1227455.C449_05881"/>
<proteinExistence type="predicted"/>
<keyword evidence="6" id="KW-0408">Iron</keyword>
<evidence type="ECO:0000256" key="7">
    <source>
        <dbReference type="ARBA" id="ARBA00023136"/>
    </source>
</evidence>
<feature type="transmembrane region" description="Helical" evidence="8">
    <location>
        <begin position="94"/>
        <end position="115"/>
    </location>
</feature>